<organism evidence="2 3">
    <name type="scientific">Autumnicola psychrophila</name>
    <dbReference type="NCBI Taxonomy" id="3075592"/>
    <lineage>
        <taxon>Bacteria</taxon>
        <taxon>Pseudomonadati</taxon>
        <taxon>Bacteroidota</taxon>
        <taxon>Flavobacteriia</taxon>
        <taxon>Flavobacteriales</taxon>
        <taxon>Flavobacteriaceae</taxon>
        <taxon>Autumnicola</taxon>
    </lineage>
</organism>
<dbReference type="Gene3D" id="3.10.450.360">
    <property type="match status" value="1"/>
</dbReference>
<sequence>MKIAITLLLLTGFLFSTQAQVIQLEETQINAQNNTIPIDFQGGNEFIIAEEYDNQFEMDAIGFICRNFKMKEYLSSNLMGDFDSYQVNFKSRKGFLRAHYNSRGDLIKTLQRFTEMSLPYEVRNEIFGKYAGWDVTRSTFIARGTGEKIDKGYYKIVVENDNEKQRLKIYSTNTSDKRPSDALAVN</sequence>
<dbReference type="EMBL" id="JAVRHN010000003">
    <property type="protein sequence ID" value="MDT0685768.1"/>
    <property type="molecule type" value="Genomic_DNA"/>
</dbReference>
<name>A0ABU3DQ79_9FLAO</name>
<dbReference type="Proteomes" id="UP001253848">
    <property type="component" value="Unassembled WGS sequence"/>
</dbReference>
<evidence type="ECO:0000313" key="3">
    <source>
        <dbReference type="Proteomes" id="UP001253848"/>
    </source>
</evidence>
<dbReference type="SUPFAM" id="SSF160574">
    <property type="entry name" value="BT0923-like"/>
    <property type="match status" value="1"/>
</dbReference>
<keyword evidence="3" id="KW-1185">Reference proteome</keyword>
<proteinExistence type="predicted"/>
<gene>
    <name evidence="2" type="ORF">RM541_05300</name>
</gene>
<comment type="caution">
    <text evidence="2">The sequence shown here is derived from an EMBL/GenBank/DDBJ whole genome shotgun (WGS) entry which is preliminary data.</text>
</comment>
<evidence type="ECO:0000256" key="1">
    <source>
        <dbReference type="SAM" id="SignalP"/>
    </source>
</evidence>
<feature type="chain" id="PRO_5047101178" evidence="1">
    <location>
        <begin position="20"/>
        <end position="186"/>
    </location>
</feature>
<accession>A0ABU3DQ79</accession>
<protein>
    <submittedName>
        <fullName evidence="2">Uncharacterized protein</fullName>
    </submittedName>
</protein>
<keyword evidence="1" id="KW-0732">Signal</keyword>
<dbReference type="RefSeq" id="WP_311499178.1">
    <property type="nucleotide sequence ID" value="NZ_JAVRHN010000003.1"/>
</dbReference>
<feature type="signal peptide" evidence="1">
    <location>
        <begin position="1"/>
        <end position="19"/>
    </location>
</feature>
<evidence type="ECO:0000313" key="2">
    <source>
        <dbReference type="EMBL" id="MDT0685768.1"/>
    </source>
</evidence>
<reference evidence="2 3" key="1">
    <citation type="submission" date="2023-09" db="EMBL/GenBank/DDBJ databases">
        <authorList>
            <person name="Rey-Velasco X."/>
        </authorList>
    </citation>
    <scope>NUCLEOTIDE SEQUENCE [LARGE SCALE GENOMIC DNA]</scope>
    <source>
        <strain evidence="2 3">F225</strain>
    </source>
</reference>